<evidence type="ECO:0000256" key="3">
    <source>
        <dbReference type="ARBA" id="ARBA00022814"/>
    </source>
</evidence>
<dbReference type="PANTHER" id="PTHR22648:SF0">
    <property type="entry name" value="TRANSCRIPTION TERMINATION_ANTITERMINATION PROTEIN NUSA"/>
    <property type="match status" value="1"/>
</dbReference>
<dbReference type="Pfam" id="PF13184">
    <property type="entry name" value="KH_NusA_1st"/>
    <property type="match status" value="1"/>
</dbReference>
<comment type="function">
    <text evidence="7">Participates in both transcription termination and antitermination.</text>
</comment>
<dbReference type="InterPro" id="IPR012340">
    <property type="entry name" value="NA-bd_OB-fold"/>
</dbReference>
<dbReference type="FunFam" id="3.30.300.20:FF:000005">
    <property type="entry name" value="Transcription termination/antitermination protein NusA"/>
    <property type="match status" value="1"/>
</dbReference>
<evidence type="ECO:0000256" key="5">
    <source>
        <dbReference type="ARBA" id="ARBA00023015"/>
    </source>
</evidence>
<keyword evidence="6 7" id="KW-0804">Transcription</keyword>
<dbReference type="CDD" id="cd22529">
    <property type="entry name" value="KH-II_NusA_rpt2"/>
    <property type="match status" value="1"/>
</dbReference>
<dbReference type="HAMAP" id="MF_00945_B">
    <property type="entry name" value="NusA_B"/>
    <property type="match status" value="1"/>
</dbReference>
<dbReference type="PANTHER" id="PTHR22648">
    <property type="entry name" value="TRANSCRIPTION TERMINATION FACTOR NUSA"/>
    <property type="match status" value="1"/>
</dbReference>
<dbReference type="Gene3D" id="3.30.1480.10">
    <property type="entry name" value="NusA, N-terminal domain"/>
    <property type="match status" value="1"/>
</dbReference>
<dbReference type="GO" id="GO:0031564">
    <property type="term" value="P:transcription antitermination"/>
    <property type="evidence" value="ECO:0007669"/>
    <property type="project" value="UniProtKB-UniRule"/>
</dbReference>
<dbReference type="InterPro" id="IPR013735">
    <property type="entry name" value="TF_NusA_N"/>
</dbReference>
<dbReference type="Pfam" id="PF14520">
    <property type="entry name" value="HHH_5"/>
    <property type="match status" value="1"/>
</dbReference>
<accession>A0A7V5P0H4</accession>
<evidence type="ECO:0000256" key="8">
    <source>
        <dbReference type="SAM" id="MobiDB-lite"/>
    </source>
</evidence>
<dbReference type="EMBL" id="DROK01000184">
    <property type="protein sequence ID" value="HHI97461.1"/>
    <property type="molecule type" value="Genomic_DNA"/>
</dbReference>
<dbReference type="GO" id="GO:0003700">
    <property type="term" value="F:DNA-binding transcription factor activity"/>
    <property type="evidence" value="ECO:0007669"/>
    <property type="project" value="InterPro"/>
</dbReference>
<dbReference type="Pfam" id="PF26594">
    <property type="entry name" value="KH_NusA_2nd"/>
    <property type="match status" value="1"/>
</dbReference>
<evidence type="ECO:0000256" key="7">
    <source>
        <dbReference type="HAMAP-Rule" id="MF_00945"/>
    </source>
</evidence>
<dbReference type="Pfam" id="PF00575">
    <property type="entry name" value="S1"/>
    <property type="match status" value="1"/>
</dbReference>
<keyword evidence="2 7" id="KW-0963">Cytoplasm</keyword>
<keyword evidence="3 7" id="KW-0889">Transcription antitermination</keyword>
<dbReference type="GO" id="GO:0005829">
    <property type="term" value="C:cytosol"/>
    <property type="evidence" value="ECO:0007669"/>
    <property type="project" value="TreeGrafter"/>
</dbReference>
<dbReference type="InterPro" id="IPR025249">
    <property type="entry name" value="TF_NusA_KH_1st"/>
</dbReference>
<dbReference type="GO" id="GO:0003723">
    <property type="term" value="F:RNA binding"/>
    <property type="evidence" value="ECO:0007669"/>
    <property type="project" value="UniProtKB-UniRule"/>
</dbReference>
<comment type="subcellular location">
    <subcellularLocation>
        <location evidence="7">Cytoplasm</location>
    </subcellularLocation>
</comment>
<dbReference type="SUPFAM" id="SSF47794">
    <property type="entry name" value="Rad51 N-terminal domain-like"/>
    <property type="match status" value="1"/>
</dbReference>
<comment type="subunit">
    <text evidence="7">Monomer. Binds directly to the core enzyme of the DNA-dependent RNA polymerase and to nascent RNA.</text>
</comment>
<dbReference type="InterPro" id="IPR036555">
    <property type="entry name" value="NusA_N_sf"/>
</dbReference>
<dbReference type="CDD" id="cd02134">
    <property type="entry name" value="KH-II_NusA_rpt1"/>
    <property type="match status" value="1"/>
</dbReference>
<dbReference type="InterPro" id="IPR009019">
    <property type="entry name" value="KH_sf_prok-type"/>
</dbReference>
<keyword evidence="5 7" id="KW-0805">Transcription regulation</keyword>
<dbReference type="Pfam" id="PF08529">
    <property type="entry name" value="NusA_N"/>
    <property type="match status" value="1"/>
</dbReference>
<keyword evidence="1 7" id="KW-0806">Transcription termination</keyword>
<dbReference type="SUPFAM" id="SSF50249">
    <property type="entry name" value="Nucleic acid-binding proteins"/>
    <property type="match status" value="1"/>
</dbReference>
<feature type="region of interest" description="Disordered" evidence="8">
    <location>
        <begin position="413"/>
        <end position="441"/>
    </location>
</feature>
<dbReference type="Gene3D" id="1.10.150.20">
    <property type="entry name" value="5' to 3' exonuclease, C-terminal subdomain"/>
    <property type="match status" value="1"/>
</dbReference>
<dbReference type="Gene3D" id="3.30.300.20">
    <property type="match status" value="2"/>
</dbReference>
<dbReference type="Gene3D" id="2.40.50.140">
    <property type="entry name" value="Nucleic acid-binding proteins"/>
    <property type="match status" value="1"/>
</dbReference>
<evidence type="ECO:0000256" key="4">
    <source>
        <dbReference type="ARBA" id="ARBA00022884"/>
    </source>
</evidence>
<dbReference type="SMART" id="SM00316">
    <property type="entry name" value="S1"/>
    <property type="match status" value="1"/>
</dbReference>
<dbReference type="SUPFAM" id="SSF54814">
    <property type="entry name" value="Prokaryotic type KH domain (KH-domain type II)"/>
    <property type="match status" value="2"/>
</dbReference>
<evidence type="ECO:0000256" key="1">
    <source>
        <dbReference type="ARBA" id="ARBA00022472"/>
    </source>
</evidence>
<dbReference type="SUPFAM" id="SSF69705">
    <property type="entry name" value="Transcription factor NusA, N-terminal domain"/>
    <property type="match status" value="1"/>
</dbReference>
<dbReference type="InterPro" id="IPR010213">
    <property type="entry name" value="TF_NusA"/>
</dbReference>
<dbReference type="FunFam" id="2.40.50.140:FF:000058">
    <property type="entry name" value="Transcription termination/antitermination protein NusA"/>
    <property type="match status" value="1"/>
</dbReference>
<dbReference type="InterPro" id="IPR015946">
    <property type="entry name" value="KH_dom-like_a/b"/>
</dbReference>
<keyword evidence="4 7" id="KW-0694">RNA-binding</keyword>
<dbReference type="InterPro" id="IPR003029">
    <property type="entry name" value="S1_domain"/>
</dbReference>
<dbReference type="SMART" id="SM00322">
    <property type="entry name" value="KH"/>
    <property type="match status" value="2"/>
</dbReference>
<dbReference type="InterPro" id="IPR004087">
    <property type="entry name" value="KH_dom"/>
</dbReference>
<dbReference type="InterPro" id="IPR010995">
    <property type="entry name" value="DNA_repair_Rad51/TF_NusA_a-hlx"/>
</dbReference>
<evidence type="ECO:0000256" key="2">
    <source>
        <dbReference type="ARBA" id="ARBA00022490"/>
    </source>
</evidence>
<feature type="domain" description="S1 motif" evidence="9">
    <location>
        <begin position="135"/>
        <end position="199"/>
    </location>
</feature>
<dbReference type="AlphaFoldDB" id="A0A7V5P0H4"/>
<reference evidence="10" key="1">
    <citation type="journal article" date="2020" name="mSystems">
        <title>Genome- and Community-Level Interaction Insights into Carbon Utilization and Element Cycling Functions of Hydrothermarchaeota in Hydrothermal Sediment.</title>
        <authorList>
            <person name="Zhou Z."/>
            <person name="Liu Y."/>
            <person name="Xu W."/>
            <person name="Pan J."/>
            <person name="Luo Z.H."/>
            <person name="Li M."/>
        </authorList>
    </citation>
    <scope>NUCLEOTIDE SEQUENCE [LARGE SCALE GENOMIC DNA]</scope>
    <source>
        <strain evidence="10">HyVt-533</strain>
    </source>
</reference>
<name>A0A7V5P0H4_9BACT</name>
<dbReference type="InterPro" id="IPR030842">
    <property type="entry name" value="TF_NusA_bacterial"/>
</dbReference>
<dbReference type="PROSITE" id="PS50084">
    <property type="entry name" value="KH_TYPE_1"/>
    <property type="match status" value="1"/>
</dbReference>
<protein>
    <recommendedName>
        <fullName evidence="7">Transcription termination/antitermination protein NusA</fullName>
    </recommendedName>
</protein>
<dbReference type="Proteomes" id="UP000886101">
    <property type="component" value="Unassembled WGS sequence"/>
</dbReference>
<sequence>MAGEIKKLVEQFSKEKGIPREVIIEALVEGMKAAARKKFGPRAIIDAQYNEDTGEIEVYRFRRVVERVEDPETEISLEEARQYDPNVEVGDEIGTQVDIRELGRIAAQLAKQILTQKVRGAERELIYQEFKDRVGQIVSGFVHRFDRGNVIVQLGRAEAILPTSEQIPTERYHRGDRIRALIIEVNRSGKDPQIVLSRTHPDFLKRLFELEVPEIREGIVKIIAVAREPGSRAKMAVVSSDPDVDPVGACVGLKGTRVQAVVQELRGEKIDIIPWSPDPAKLVYNALAPAECTRVIVDEDNKTLEVIVPDDQLSLAIGKQGQNVRLASKLLGWRIDVMSESQYMRRQDPNFQELLKIEGMTEEIAAKLYDKGIKSVAELAQAEVEQVGDIARIKNSEAEALIKAAQKYLAEKKEVSGEEGAQVEEKEAASAAEMSEHVSEG</sequence>
<dbReference type="GO" id="GO:0000166">
    <property type="term" value="F:nucleotide binding"/>
    <property type="evidence" value="ECO:0007669"/>
    <property type="project" value="InterPro"/>
</dbReference>
<comment type="similarity">
    <text evidence="7">Belongs to the NusA family.</text>
</comment>
<evidence type="ECO:0000259" key="9">
    <source>
        <dbReference type="PROSITE" id="PS50126"/>
    </source>
</evidence>
<proteinExistence type="inferred from homology"/>
<evidence type="ECO:0000256" key="6">
    <source>
        <dbReference type="ARBA" id="ARBA00023163"/>
    </source>
</evidence>
<gene>
    <name evidence="7 10" type="primary">nusA</name>
    <name evidence="10" type="ORF">ENJ96_06380</name>
</gene>
<feature type="compositionally biased region" description="Basic and acidic residues" evidence="8">
    <location>
        <begin position="423"/>
        <end position="441"/>
    </location>
</feature>
<dbReference type="NCBIfam" id="TIGR01953">
    <property type="entry name" value="NusA"/>
    <property type="match status" value="1"/>
</dbReference>
<dbReference type="GO" id="GO:0006353">
    <property type="term" value="P:DNA-templated transcription termination"/>
    <property type="evidence" value="ECO:0007669"/>
    <property type="project" value="UniProtKB-UniRule"/>
</dbReference>
<evidence type="ECO:0000313" key="10">
    <source>
        <dbReference type="EMBL" id="HHI97461.1"/>
    </source>
</evidence>
<organism evidence="10">
    <name type="scientific">Thermodesulfatator atlanticus</name>
    <dbReference type="NCBI Taxonomy" id="501497"/>
    <lineage>
        <taxon>Bacteria</taxon>
        <taxon>Pseudomonadati</taxon>
        <taxon>Thermodesulfobacteriota</taxon>
        <taxon>Thermodesulfobacteria</taxon>
        <taxon>Thermodesulfobacteriales</taxon>
        <taxon>Thermodesulfatatoraceae</taxon>
        <taxon>Thermodesulfatator</taxon>
    </lineage>
</organism>
<dbReference type="PROSITE" id="PS50126">
    <property type="entry name" value="S1"/>
    <property type="match status" value="1"/>
</dbReference>
<dbReference type="InterPro" id="IPR058582">
    <property type="entry name" value="KH_NusA_2nd"/>
</dbReference>
<comment type="caution">
    <text evidence="10">The sequence shown here is derived from an EMBL/GenBank/DDBJ whole genome shotgun (WGS) entry which is preliminary data.</text>
</comment>
<dbReference type="FunFam" id="3.30.300.20:FF:000002">
    <property type="entry name" value="Transcription termination/antitermination protein NusA"/>
    <property type="match status" value="1"/>
</dbReference>
<dbReference type="CDD" id="cd04455">
    <property type="entry name" value="S1_NusA"/>
    <property type="match status" value="1"/>
</dbReference>